<organism evidence="9 10">
    <name type="scientific">Tissierella praeacuta DSM 18095</name>
    <dbReference type="NCBI Taxonomy" id="1123404"/>
    <lineage>
        <taxon>Bacteria</taxon>
        <taxon>Bacillati</taxon>
        <taxon>Bacillota</taxon>
        <taxon>Tissierellia</taxon>
        <taxon>Tissierellales</taxon>
        <taxon>Tissierellaceae</taxon>
        <taxon>Tissierella</taxon>
    </lineage>
</organism>
<comment type="similarity">
    <text evidence="2">Belongs to the UPF0718 family.</text>
</comment>
<feature type="transmembrane region" description="Helical" evidence="7">
    <location>
        <begin position="347"/>
        <end position="368"/>
    </location>
</feature>
<dbReference type="EMBL" id="FQTY01000016">
    <property type="protein sequence ID" value="SHF03249.1"/>
    <property type="molecule type" value="Genomic_DNA"/>
</dbReference>
<dbReference type="InterPro" id="IPR003495">
    <property type="entry name" value="CobW/HypB/UreG_nucleotide-bd"/>
</dbReference>
<evidence type="ECO:0000259" key="8">
    <source>
        <dbReference type="Pfam" id="PF02492"/>
    </source>
</evidence>
<feature type="transmembrane region" description="Helical" evidence="7">
    <location>
        <begin position="445"/>
        <end position="462"/>
    </location>
</feature>
<evidence type="ECO:0000256" key="7">
    <source>
        <dbReference type="SAM" id="Phobius"/>
    </source>
</evidence>
<protein>
    <recommendedName>
        <fullName evidence="8">CobW/HypB/UreG nucleotide-binding domain-containing protein</fullName>
    </recommendedName>
</protein>
<dbReference type="STRING" id="1123404.SAMN02745784_02592"/>
<feature type="transmembrane region" description="Helical" evidence="7">
    <location>
        <begin position="508"/>
        <end position="530"/>
    </location>
</feature>
<reference evidence="10" key="1">
    <citation type="submission" date="2016-11" db="EMBL/GenBank/DDBJ databases">
        <authorList>
            <person name="Varghese N."/>
            <person name="Submissions S."/>
        </authorList>
    </citation>
    <scope>NUCLEOTIDE SEQUENCE [LARGE SCALE GENOMIC DNA]</scope>
    <source>
        <strain evidence="10">DSM 18095</strain>
    </source>
</reference>
<evidence type="ECO:0000256" key="2">
    <source>
        <dbReference type="ARBA" id="ARBA00006386"/>
    </source>
</evidence>
<dbReference type="Pfam" id="PF02492">
    <property type="entry name" value="cobW"/>
    <property type="match status" value="1"/>
</dbReference>
<keyword evidence="3" id="KW-1003">Cell membrane</keyword>
<feature type="transmembrane region" description="Helical" evidence="7">
    <location>
        <begin position="284"/>
        <end position="309"/>
    </location>
</feature>
<evidence type="ECO:0000256" key="3">
    <source>
        <dbReference type="ARBA" id="ARBA00022475"/>
    </source>
</evidence>
<evidence type="ECO:0000256" key="1">
    <source>
        <dbReference type="ARBA" id="ARBA00004651"/>
    </source>
</evidence>
<dbReference type="GeneID" id="90995850"/>
<evidence type="ECO:0000313" key="9">
    <source>
        <dbReference type="EMBL" id="SHF03249.1"/>
    </source>
</evidence>
<dbReference type="InterPro" id="IPR027417">
    <property type="entry name" value="P-loop_NTPase"/>
</dbReference>
<keyword evidence="10" id="KW-1185">Reference proteome</keyword>
<keyword evidence="6 7" id="KW-0472">Membrane</keyword>
<dbReference type="GO" id="GO:0005886">
    <property type="term" value="C:plasma membrane"/>
    <property type="evidence" value="ECO:0007669"/>
    <property type="project" value="UniProtKB-SubCell"/>
</dbReference>
<feature type="transmembrane region" description="Helical" evidence="7">
    <location>
        <begin position="315"/>
        <end position="340"/>
    </location>
</feature>
<feature type="transmembrane region" description="Helical" evidence="7">
    <location>
        <begin position="203"/>
        <end position="223"/>
    </location>
</feature>
<feature type="domain" description="CobW/HypB/UreG nucleotide-binding" evidence="8">
    <location>
        <begin position="5"/>
        <end position="172"/>
    </location>
</feature>
<sequence length="532" mass="60481">MRTKVEIITGFLSSGKTSMINSILRGEKDENKKVVIIQCELGEEKIKDEYLHQNIIKESISNLSLLKFNYIKEIIEKYSPDKIIIEQNGMDSLEELLNNLDNKISRKYIMIERITNIIDCRNFNMLMGLLGNNLINKIAYSDLIILNNVDKVSPNELEDINKKVRSRNKTGAIIEIDEGEGFSDYFQFENGNKKLEGKIYDKLTILFLITVAIYLSLNIFMAIDFGKLNIDFTKLYILNTIFISILMESFPFLILGVFISSIIQVFITRDMVVKYFPQNKIISFLFAIVGGIFFPVCDCAIVPVVSRLVKKGVPLYVAVTFMLSAPIVNPIVIISTYYAFPNQPQIMIFRIIIGIIVAIISGVLFLIFPEKEISIKNNELDEVCNCIYCNNIKDIGIKGKISMIFKHAGEEFFDVGRFLILGALLTSFFQVMISKDLLVKLSGDNVISILIMMLIAFLFSLCSSSDAFIARSFLNQFSIGSIMSFMVLGPMIDMKNLIMLSDSFSKRFIIKLTFIVFNITFSVICFFTILNL</sequence>
<evidence type="ECO:0000313" key="10">
    <source>
        <dbReference type="Proteomes" id="UP000184114"/>
    </source>
</evidence>
<gene>
    <name evidence="9" type="ORF">SAMN02745784_02592</name>
</gene>
<evidence type="ECO:0000256" key="6">
    <source>
        <dbReference type="ARBA" id="ARBA00023136"/>
    </source>
</evidence>
<accession>A0A1M4YC54</accession>
<dbReference type="InterPro" id="IPR052923">
    <property type="entry name" value="UPF0718"/>
</dbReference>
<dbReference type="Gene3D" id="3.40.50.300">
    <property type="entry name" value="P-loop containing nucleotide triphosphate hydrolases"/>
    <property type="match status" value="1"/>
</dbReference>
<keyword evidence="5 7" id="KW-1133">Transmembrane helix</keyword>
<proteinExistence type="inferred from homology"/>
<dbReference type="Proteomes" id="UP000184114">
    <property type="component" value="Unassembled WGS sequence"/>
</dbReference>
<feature type="transmembrane region" description="Helical" evidence="7">
    <location>
        <begin position="235"/>
        <end position="263"/>
    </location>
</feature>
<name>A0A1M4YC54_9FIRM</name>
<dbReference type="Pfam" id="PF03773">
    <property type="entry name" value="ArsP_1"/>
    <property type="match status" value="1"/>
</dbReference>
<dbReference type="AlphaFoldDB" id="A0A1M4YC54"/>
<dbReference type="PANTHER" id="PTHR34184">
    <property type="entry name" value="UPF0718 PROTEIN YCGR"/>
    <property type="match status" value="1"/>
</dbReference>
<dbReference type="InterPro" id="IPR005524">
    <property type="entry name" value="DUF318"/>
</dbReference>
<evidence type="ECO:0000256" key="4">
    <source>
        <dbReference type="ARBA" id="ARBA00022692"/>
    </source>
</evidence>
<dbReference type="RefSeq" id="WP_072976986.1">
    <property type="nucleotide sequence ID" value="NZ_FQTY01000016.1"/>
</dbReference>
<dbReference type="SUPFAM" id="SSF52540">
    <property type="entry name" value="P-loop containing nucleoside triphosphate hydrolases"/>
    <property type="match status" value="1"/>
</dbReference>
<feature type="transmembrane region" description="Helical" evidence="7">
    <location>
        <begin position="415"/>
        <end position="433"/>
    </location>
</feature>
<evidence type="ECO:0000256" key="5">
    <source>
        <dbReference type="ARBA" id="ARBA00022989"/>
    </source>
</evidence>
<dbReference type="PANTHER" id="PTHR34184:SF4">
    <property type="entry name" value="UPF0718 PROTEIN YCGR"/>
    <property type="match status" value="1"/>
</dbReference>
<comment type="subcellular location">
    <subcellularLocation>
        <location evidence="1">Cell membrane</location>
        <topology evidence="1">Multi-pass membrane protein</topology>
    </subcellularLocation>
</comment>
<keyword evidence="4 7" id="KW-0812">Transmembrane</keyword>